<evidence type="ECO:0000313" key="5">
    <source>
        <dbReference type="EMBL" id="NIJ58049.1"/>
    </source>
</evidence>
<evidence type="ECO:0000313" key="6">
    <source>
        <dbReference type="Proteomes" id="UP001429580"/>
    </source>
</evidence>
<sequence>MAAGGNSGDHTARPVASVSILMSTYARESAANLEASLSSLRAQTLPPHQIVFVVDGPIDRAQEAVIARFRAFFENGPTVFTPVRLPHNEGLAAAMNAGLAHCGGDYTMRMDSDDLCMHDRVAVQMAYLHAHADTDCVSAWAEEFFDDGTPSSLKISPVSHDAVLQALRWRNVLVHPTICVRTELLRKLGGYRTRFGLLEDYDLFVRLAQAGARFHVIPKVLLRFRAGMDQRRRRGGLRYALHELDFRRELYRSGFLNMREFALSASLYLVFRLVTGGMRGRLYAFARH</sequence>
<proteinExistence type="inferred from homology"/>
<keyword evidence="6" id="KW-1185">Reference proteome</keyword>
<evidence type="ECO:0000256" key="3">
    <source>
        <dbReference type="ARBA" id="ARBA00022679"/>
    </source>
</evidence>
<gene>
    <name evidence="5" type="ORF">FHS82_001885</name>
</gene>
<dbReference type="RefSeq" id="WP_246225213.1">
    <property type="nucleotide sequence ID" value="NZ_JAASQI010000003.1"/>
</dbReference>
<dbReference type="InterPro" id="IPR050834">
    <property type="entry name" value="Glycosyltransf_2"/>
</dbReference>
<evidence type="ECO:0000259" key="4">
    <source>
        <dbReference type="Pfam" id="PF00535"/>
    </source>
</evidence>
<dbReference type="Gene3D" id="3.90.550.10">
    <property type="entry name" value="Spore Coat Polysaccharide Biosynthesis Protein SpsA, Chain A"/>
    <property type="match status" value="1"/>
</dbReference>
<dbReference type="SUPFAM" id="SSF53448">
    <property type="entry name" value="Nucleotide-diphospho-sugar transferases"/>
    <property type="match status" value="1"/>
</dbReference>
<organism evidence="5 6">
    <name type="scientific">Pseudochelatococcus lubricantis</name>
    <dbReference type="NCBI Taxonomy" id="1538102"/>
    <lineage>
        <taxon>Bacteria</taxon>
        <taxon>Pseudomonadati</taxon>
        <taxon>Pseudomonadota</taxon>
        <taxon>Alphaproteobacteria</taxon>
        <taxon>Hyphomicrobiales</taxon>
        <taxon>Chelatococcaceae</taxon>
        <taxon>Pseudochelatococcus</taxon>
    </lineage>
</organism>
<evidence type="ECO:0000256" key="2">
    <source>
        <dbReference type="ARBA" id="ARBA00022676"/>
    </source>
</evidence>
<accession>A0ABX0V0H8</accession>
<dbReference type="Pfam" id="PF00535">
    <property type="entry name" value="Glycos_transf_2"/>
    <property type="match status" value="1"/>
</dbReference>
<protein>
    <submittedName>
        <fullName evidence="5">Glycosyltransferase involved in cell wall biosynthesis</fullName>
    </submittedName>
</protein>
<name>A0ABX0V0H8_9HYPH</name>
<comment type="caution">
    <text evidence="5">The sequence shown here is derived from an EMBL/GenBank/DDBJ whole genome shotgun (WGS) entry which is preliminary data.</text>
</comment>
<reference evidence="5 6" key="1">
    <citation type="submission" date="2020-03" db="EMBL/GenBank/DDBJ databases">
        <title>Genomic Encyclopedia of Type Strains, Phase IV (KMG-IV): sequencing the most valuable type-strain genomes for metagenomic binning, comparative biology and taxonomic classification.</title>
        <authorList>
            <person name="Goeker M."/>
        </authorList>
    </citation>
    <scope>NUCLEOTIDE SEQUENCE [LARGE SCALE GENOMIC DNA]</scope>
    <source>
        <strain evidence="5 6">DSM 103870</strain>
    </source>
</reference>
<comment type="similarity">
    <text evidence="1">Belongs to the glycosyltransferase 2 family.</text>
</comment>
<feature type="domain" description="Glycosyltransferase 2-like" evidence="4">
    <location>
        <begin position="19"/>
        <end position="182"/>
    </location>
</feature>
<keyword evidence="3" id="KW-0808">Transferase</keyword>
<dbReference type="PANTHER" id="PTHR43685">
    <property type="entry name" value="GLYCOSYLTRANSFERASE"/>
    <property type="match status" value="1"/>
</dbReference>
<dbReference type="InterPro" id="IPR001173">
    <property type="entry name" value="Glyco_trans_2-like"/>
</dbReference>
<dbReference type="Proteomes" id="UP001429580">
    <property type="component" value="Unassembled WGS sequence"/>
</dbReference>
<evidence type="ECO:0000256" key="1">
    <source>
        <dbReference type="ARBA" id="ARBA00006739"/>
    </source>
</evidence>
<dbReference type="EMBL" id="JAASQI010000003">
    <property type="protein sequence ID" value="NIJ58049.1"/>
    <property type="molecule type" value="Genomic_DNA"/>
</dbReference>
<dbReference type="InterPro" id="IPR029044">
    <property type="entry name" value="Nucleotide-diphossugar_trans"/>
</dbReference>
<dbReference type="PANTHER" id="PTHR43685:SF5">
    <property type="entry name" value="GLYCOSYLTRANSFERASE EPSE-RELATED"/>
    <property type="match status" value="1"/>
</dbReference>
<keyword evidence="2" id="KW-0328">Glycosyltransferase</keyword>